<dbReference type="InterPro" id="IPR001451">
    <property type="entry name" value="Hexapep"/>
</dbReference>
<organism evidence="9">
    <name type="scientific">candidate division WOR-3 bacterium</name>
    <dbReference type="NCBI Taxonomy" id="2052148"/>
    <lineage>
        <taxon>Bacteria</taxon>
        <taxon>Bacteria division WOR-3</taxon>
    </lineage>
</organism>
<dbReference type="GO" id="GO:0009089">
    <property type="term" value="P:lysine biosynthetic process via diaminopimelate"/>
    <property type="evidence" value="ECO:0007669"/>
    <property type="project" value="UniProtKB-UniRule"/>
</dbReference>
<dbReference type="GO" id="GO:0019877">
    <property type="term" value="P:diaminopimelate biosynthetic process"/>
    <property type="evidence" value="ECO:0007669"/>
    <property type="project" value="UniProtKB-KW"/>
</dbReference>
<dbReference type="EMBL" id="DRTB01000035">
    <property type="protein sequence ID" value="HHE04518.1"/>
    <property type="molecule type" value="Genomic_DNA"/>
</dbReference>
<dbReference type="InterPro" id="IPR013710">
    <property type="entry name" value="DapH_N"/>
</dbReference>
<protein>
    <recommendedName>
        <fullName evidence="7">2,3,4,5-tetrahydropyridine-2,6-dicarboxylate N-acetyltransferase</fullName>
        <ecNumber evidence="7">2.3.1.89</ecNumber>
    </recommendedName>
</protein>
<dbReference type="Gene3D" id="3.30.70.250">
    <property type="entry name" value="Malonyl-CoA ACP transacylase, ACP-binding"/>
    <property type="match status" value="1"/>
</dbReference>
<evidence type="ECO:0000256" key="4">
    <source>
        <dbReference type="ARBA" id="ARBA00022915"/>
    </source>
</evidence>
<comment type="caution">
    <text evidence="9">The sequence shown here is derived from an EMBL/GenBank/DDBJ whole genome shotgun (WGS) entry which is preliminary data.</text>
</comment>
<reference evidence="9" key="1">
    <citation type="journal article" date="2020" name="mSystems">
        <title>Genome- and Community-Level Interaction Insights into Carbon Utilization and Element Cycling Functions of Hydrothermarchaeota in Hydrothermal Sediment.</title>
        <authorList>
            <person name="Zhou Z."/>
            <person name="Liu Y."/>
            <person name="Xu W."/>
            <person name="Pan J."/>
            <person name="Luo Z.H."/>
            <person name="Li M."/>
        </authorList>
    </citation>
    <scope>NUCLEOTIDE SEQUENCE [LARGE SCALE GENOMIC DNA]</scope>
    <source>
        <strain evidence="9">HyVt-74</strain>
    </source>
</reference>
<evidence type="ECO:0000256" key="3">
    <source>
        <dbReference type="ARBA" id="ARBA00022737"/>
    </source>
</evidence>
<dbReference type="PANTHER" id="PTHR43300">
    <property type="entry name" value="ACETYLTRANSFERASE"/>
    <property type="match status" value="1"/>
</dbReference>
<dbReference type="InterPro" id="IPR050179">
    <property type="entry name" value="Trans_hexapeptide_repeat"/>
</dbReference>
<dbReference type="SUPFAM" id="SSF51161">
    <property type="entry name" value="Trimeric LpxA-like enzymes"/>
    <property type="match status" value="1"/>
</dbReference>
<feature type="non-terminal residue" evidence="9">
    <location>
        <position position="1"/>
    </location>
</feature>
<sequence>GKVNPKKIPRDVKYFTGKDSLVLVGDWNVISDILNEGEIEDFFVEIRGRYSALPLLDLRKVEARVEPGAIIRDGAKIGKDAIIMMGAVINIGAEIGERTMVDMNAVIGARAVIGNDSHIGAGAVIAGVLEPPGSKPVRIGDNCLIGANAVILEGIDIGDNSIVGAGSVVIDSIPAGKVAVGAPAKIVKDASEVAKEKKSILKELRNR</sequence>
<dbReference type="EC" id="2.3.1.89" evidence="7"/>
<dbReference type="InterPro" id="IPR011004">
    <property type="entry name" value="Trimer_LpxA-like_sf"/>
</dbReference>
<dbReference type="Proteomes" id="UP000886110">
    <property type="component" value="Unassembled WGS sequence"/>
</dbReference>
<proteinExistence type="predicted"/>
<dbReference type="PANTHER" id="PTHR43300:SF10">
    <property type="entry name" value="2,3,4,5-TETRAHYDROPYRIDINE-2,6-DICARBOXYLATE N-ACETYLTRANSFERASE"/>
    <property type="match status" value="1"/>
</dbReference>
<dbReference type="Pfam" id="PF08503">
    <property type="entry name" value="DapH_N"/>
    <property type="match status" value="1"/>
</dbReference>
<evidence type="ECO:0000256" key="1">
    <source>
        <dbReference type="ARBA" id="ARBA00022605"/>
    </source>
</evidence>
<keyword evidence="1" id="KW-0028">Amino-acid biosynthesis</keyword>
<dbReference type="Pfam" id="PF14602">
    <property type="entry name" value="Hexapep_2"/>
    <property type="match status" value="1"/>
</dbReference>
<evidence type="ECO:0000313" key="9">
    <source>
        <dbReference type="EMBL" id="HHE04518.1"/>
    </source>
</evidence>
<dbReference type="Pfam" id="PF00132">
    <property type="entry name" value="Hexapep"/>
    <property type="match status" value="1"/>
</dbReference>
<keyword evidence="5" id="KW-0457">Lysine biosynthesis</keyword>
<evidence type="ECO:0000256" key="2">
    <source>
        <dbReference type="ARBA" id="ARBA00022679"/>
    </source>
</evidence>
<evidence type="ECO:0000256" key="7">
    <source>
        <dbReference type="NCBIfam" id="TIGR03532"/>
    </source>
</evidence>
<dbReference type="NCBIfam" id="TIGR03532">
    <property type="entry name" value="DapD_Ac"/>
    <property type="match status" value="1"/>
</dbReference>
<dbReference type="PROSITE" id="PS00101">
    <property type="entry name" value="HEXAPEP_TRANSFERASES"/>
    <property type="match status" value="1"/>
</dbReference>
<evidence type="ECO:0000259" key="8">
    <source>
        <dbReference type="Pfam" id="PF08503"/>
    </source>
</evidence>
<keyword evidence="4" id="KW-0220">Diaminopimelate biosynthesis</keyword>
<keyword evidence="6" id="KW-0012">Acyltransferase</keyword>
<evidence type="ECO:0000256" key="5">
    <source>
        <dbReference type="ARBA" id="ARBA00023154"/>
    </source>
</evidence>
<dbReference type="GO" id="GO:0047200">
    <property type="term" value="F:tetrahydrodipicolinate N-acetyltransferase activity"/>
    <property type="evidence" value="ECO:0007669"/>
    <property type="project" value="UniProtKB-UniRule"/>
</dbReference>
<accession>A0A7C5DAG3</accession>
<keyword evidence="2" id="KW-0808">Transferase</keyword>
<gene>
    <name evidence="9" type="primary">dapD</name>
    <name evidence="9" type="ORF">ENL19_00485</name>
</gene>
<evidence type="ECO:0000256" key="6">
    <source>
        <dbReference type="ARBA" id="ARBA00023315"/>
    </source>
</evidence>
<dbReference type="InterPro" id="IPR019873">
    <property type="entry name" value="DapH"/>
</dbReference>
<dbReference type="Gene3D" id="2.160.10.10">
    <property type="entry name" value="Hexapeptide repeat proteins"/>
    <property type="match status" value="1"/>
</dbReference>
<dbReference type="AlphaFoldDB" id="A0A7C5DAG3"/>
<feature type="domain" description="2,3,4,5-tetrahydropyridine-2,6-dicarboxylate N-acetyltransferase N-terminal" evidence="8">
    <location>
        <begin position="10"/>
        <end position="58"/>
    </location>
</feature>
<keyword evidence="3" id="KW-0677">Repeat</keyword>
<name>A0A7C5DAG3_UNCW3</name>
<dbReference type="InterPro" id="IPR018357">
    <property type="entry name" value="Hexapep_transf_CS"/>
</dbReference>